<dbReference type="AlphaFoldDB" id="A0A4V1PQP5"/>
<gene>
    <name evidence="2" type="ORF">D6C19_10625</name>
    <name evidence="3" type="ORF">E5340_05010</name>
    <name evidence="1" type="ORF">FEE40_09080</name>
</gene>
<reference evidence="1 6" key="2">
    <citation type="journal article" date="2019" name="Nat. Med.">
        <title>Preventing dysbiosis of the neonatal mouse intestinal microbiome protects against late-onset sepsis.</title>
        <authorList>
            <person name="Singer J.R."/>
            <person name="Blosser E.G."/>
            <person name="Zindl C.L."/>
            <person name="Silberger D.J."/>
            <person name="Conlan S."/>
            <person name="Laufer V.A."/>
            <person name="DiToro D."/>
            <person name="Deming C."/>
            <person name="Kumar R."/>
            <person name="Morrow C.D."/>
            <person name="Segre J.A."/>
            <person name="Gray M.J."/>
            <person name="Randolph D.A."/>
            <person name="Weaver C.T."/>
        </authorList>
    </citation>
    <scope>NUCLEOTIDE SEQUENCE [LARGE SCALE GENOMIC DNA]</scope>
    <source>
        <strain evidence="1 6">V10</strain>
    </source>
</reference>
<dbReference type="Proteomes" id="UP000306855">
    <property type="component" value="Unassembled WGS sequence"/>
</dbReference>
<evidence type="ECO:0000313" key="3">
    <source>
        <dbReference type="EMBL" id="TGY55677.1"/>
    </source>
</evidence>
<proteinExistence type="predicted"/>
<sequence length="64" mass="7349">MELHGEKYINIVTEIADPVEIMNAMRIHNITTRHPAYQELAAKIEKIKELAIMLADLEEDGENM</sequence>
<name>A0A4V1PQP5_9LACO</name>
<dbReference type="OrthoDB" id="9865504at2"/>
<dbReference type="RefSeq" id="WP_004047787.1">
    <property type="nucleotide sequence ID" value="NZ_BDFM01000353.1"/>
</dbReference>
<dbReference type="Proteomes" id="UP000289316">
    <property type="component" value="Unassembled WGS sequence"/>
</dbReference>
<reference evidence="3 5" key="3">
    <citation type="submission" date="2019-04" db="EMBL/GenBank/DDBJ databases">
        <title>Microbes associate with the intestines of laboratory mice.</title>
        <authorList>
            <person name="Navarre W."/>
            <person name="Wong E."/>
            <person name="Huang K."/>
            <person name="Tropini C."/>
            <person name="Ng K."/>
            <person name="Yu B."/>
        </authorList>
    </citation>
    <scope>NUCLEOTIDE SEQUENCE [LARGE SCALE GENOMIC DNA]</scope>
    <source>
        <strain evidence="3 5">NM26_J9</strain>
    </source>
</reference>
<dbReference type="EMBL" id="SRYK01000018">
    <property type="protein sequence ID" value="TGY55677.1"/>
    <property type="molecule type" value="Genomic_DNA"/>
</dbReference>
<dbReference type="EMBL" id="QZFR01000114">
    <property type="protein sequence ID" value="RXV64814.1"/>
    <property type="molecule type" value="Genomic_DNA"/>
</dbReference>
<dbReference type="Proteomes" id="UP000463931">
    <property type="component" value="Chromosome"/>
</dbReference>
<organism evidence="2 4">
    <name type="scientific">Ligilactobacillus murinus</name>
    <dbReference type="NCBI Taxonomy" id="1622"/>
    <lineage>
        <taxon>Bacteria</taxon>
        <taxon>Bacillati</taxon>
        <taxon>Bacillota</taxon>
        <taxon>Bacilli</taxon>
        <taxon>Lactobacillales</taxon>
        <taxon>Lactobacillaceae</taxon>
        <taxon>Ligilactobacillus</taxon>
    </lineage>
</organism>
<evidence type="ECO:0000313" key="5">
    <source>
        <dbReference type="Proteomes" id="UP000306855"/>
    </source>
</evidence>
<evidence type="ECO:0000313" key="4">
    <source>
        <dbReference type="Proteomes" id="UP000289316"/>
    </source>
</evidence>
<evidence type="ECO:0000313" key="1">
    <source>
        <dbReference type="EMBL" id="QIA90289.1"/>
    </source>
</evidence>
<reference evidence="2 4" key="1">
    <citation type="submission" date="2018-09" db="EMBL/GenBank/DDBJ databases">
        <title>Murine metabolic-syndrome-specific gut microbial biobank.</title>
        <authorList>
            <person name="Liu C."/>
        </authorList>
    </citation>
    <scope>NUCLEOTIDE SEQUENCE [LARGE SCALE GENOMIC DNA]</scope>
    <source>
        <strain evidence="2 4">C-30</strain>
    </source>
</reference>
<dbReference type="EMBL" id="CP040852">
    <property type="protein sequence ID" value="QIA90289.1"/>
    <property type="molecule type" value="Genomic_DNA"/>
</dbReference>
<protein>
    <submittedName>
        <fullName evidence="2">Uncharacterized protein</fullName>
    </submittedName>
</protein>
<accession>A0A4V1PQP5</accession>
<evidence type="ECO:0000313" key="6">
    <source>
        <dbReference type="Proteomes" id="UP000463931"/>
    </source>
</evidence>
<evidence type="ECO:0000313" key="2">
    <source>
        <dbReference type="EMBL" id="RXV64814.1"/>
    </source>
</evidence>